<reference evidence="8" key="1">
    <citation type="submission" date="2016-11" db="EMBL/GenBank/DDBJ databases">
        <authorList>
            <person name="Varghese N."/>
            <person name="Submissions S."/>
        </authorList>
    </citation>
    <scope>NUCLEOTIDE SEQUENCE [LARGE SCALE GENOMIC DNA]</scope>
    <source>
        <strain evidence="8">DSM 27619</strain>
    </source>
</reference>
<dbReference type="InterPro" id="IPR047109">
    <property type="entry name" value="CAD-like"/>
</dbReference>
<dbReference type="Pfam" id="PF00107">
    <property type="entry name" value="ADH_zinc_N"/>
    <property type="match status" value="1"/>
</dbReference>
<dbReference type="Gene3D" id="3.90.180.10">
    <property type="entry name" value="Medium-chain alcohol dehydrogenases, catalytic domain"/>
    <property type="match status" value="1"/>
</dbReference>
<dbReference type="EMBL" id="FQUT01000011">
    <property type="protein sequence ID" value="SHG20953.1"/>
    <property type="molecule type" value="Genomic_DNA"/>
</dbReference>
<evidence type="ECO:0000313" key="7">
    <source>
        <dbReference type="EMBL" id="SHG20953.1"/>
    </source>
</evidence>
<dbReference type="PROSITE" id="PS00059">
    <property type="entry name" value="ADH_ZINC"/>
    <property type="match status" value="1"/>
</dbReference>
<feature type="domain" description="Enoyl reductase (ER)" evidence="6">
    <location>
        <begin position="63"/>
        <end position="398"/>
    </location>
</feature>
<evidence type="ECO:0000313" key="8">
    <source>
        <dbReference type="Proteomes" id="UP000184518"/>
    </source>
</evidence>
<dbReference type="InterPro" id="IPR002328">
    <property type="entry name" value="ADH_Zn_CS"/>
</dbReference>
<dbReference type="PROSITE" id="PS00065">
    <property type="entry name" value="D_2_HYDROXYACID_DH_1"/>
    <property type="match status" value="1"/>
</dbReference>
<accession>A0A1M5HYP5</accession>
<comment type="cofactor">
    <cofactor evidence="1 5">
        <name>Zn(2+)</name>
        <dbReference type="ChEBI" id="CHEBI:29105"/>
    </cofactor>
</comment>
<evidence type="ECO:0000259" key="6">
    <source>
        <dbReference type="SMART" id="SM00829"/>
    </source>
</evidence>
<evidence type="ECO:0000256" key="2">
    <source>
        <dbReference type="ARBA" id="ARBA00022723"/>
    </source>
</evidence>
<dbReference type="InterPro" id="IPR029752">
    <property type="entry name" value="D-isomer_DH_CS1"/>
</dbReference>
<protein>
    <submittedName>
        <fullName evidence="7">Alcohol dehydrogenase (NADP+)/uncharacterized zinc-type alcohol dehydrogenase-like protein</fullName>
    </submittedName>
</protein>
<keyword evidence="3 5" id="KW-0862">Zinc</keyword>
<dbReference type="Gene3D" id="3.40.50.720">
    <property type="entry name" value="NAD(P)-binding Rossmann-like Domain"/>
    <property type="match status" value="1"/>
</dbReference>
<gene>
    <name evidence="7" type="ORF">SAMN05443633_111115</name>
</gene>
<dbReference type="SMART" id="SM00829">
    <property type="entry name" value="PKS_ER"/>
    <property type="match status" value="1"/>
</dbReference>
<proteinExistence type="inferred from homology"/>
<comment type="similarity">
    <text evidence="5">Belongs to the zinc-containing alcohol dehydrogenase family.</text>
</comment>
<sequence length="399" mass="43896">MNHKIWKKTTIRIREEKFIQQSALAGAGLMLLNPLDILAQNNPSKNMSKNIKSRGYAGKDENGKLESWSFERRAVGDNDILIEIKYSGICHSDIHTIKGHWGKQAYPQVPGHEIAGIVTAVGKNVTKFKVGDKAGVGCMVDSCMKCESCKNGEEHHCETTGMIGTYGAPDKTSPSGITQGGYSNNIVVTEHFAIKIPENIDLKYAAPLLCAGITTYSPMMKINFKKGDKIGVIGIGGLGHLAVKLAVSKGAEVYAFTTSPSKVNDIKSFGAKEVIVVESAEDLKPHKGKLDFMISTVPYAYDMSPYVDCVKKYGYFTQVGQPINGELTINNFNMIFNRVNFNGSLIGGIPETQEVMDYCAENKIYPQIQVIKANEINNAWDKVVNKEARYRYVIDATTF</sequence>
<dbReference type="STRING" id="1416778.SAMN05443633_111115"/>
<dbReference type="SUPFAM" id="SSF51735">
    <property type="entry name" value="NAD(P)-binding Rossmann-fold domains"/>
    <property type="match status" value="1"/>
</dbReference>
<dbReference type="InterPro" id="IPR013149">
    <property type="entry name" value="ADH-like_C"/>
</dbReference>
<dbReference type="RefSeq" id="WP_228420606.1">
    <property type="nucleotide sequence ID" value="NZ_FQUT01000011.1"/>
</dbReference>
<evidence type="ECO:0000256" key="1">
    <source>
        <dbReference type="ARBA" id="ARBA00001947"/>
    </source>
</evidence>
<evidence type="ECO:0000256" key="5">
    <source>
        <dbReference type="RuleBase" id="RU361277"/>
    </source>
</evidence>
<dbReference type="PANTHER" id="PTHR42683">
    <property type="entry name" value="ALDEHYDE REDUCTASE"/>
    <property type="match status" value="1"/>
</dbReference>
<dbReference type="SUPFAM" id="SSF50129">
    <property type="entry name" value="GroES-like"/>
    <property type="match status" value="1"/>
</dbReference>
<dbReference type="InterPro" id="IPR036291">
    <property type="entry name" value="NAD(P)-bd_dom_sf"/>
</dbReference>
<dbReference type="FunFam" id="3.40.50.720:FF:000473">
    <property type="entry name" value="NADP-dependent alcohol dehydrogenase"/>
    <property type="match status" value="1"/>
</dbReference>
<evidence type="ECO:0000256" key="4">
    <source>
        <dbReference type="ARBA" id="ARBA00023002"/>
    </source>
</evidence>
<dbReference type="GO" id="GO:0016616">
    <property type="term" value="F:oxidoreductase activity, acting on the CH-OH group of donors, NAD or NADP as acceptor"/>
    <property type="evidence" value="ECO:0007669"/>
    <property type="project" value="InterPro"/>
</dbReference>
<keyword evidence="8" id="KW-1185">Reference proteome</keyword>
<dbReference type="CDD" id="cd05283">
    <property type="entry name" value="CAD1"/>
    <property type="match status" value="1"/>
</dbReference>
<organism evidence="7 8">
    <name type="scientific">Chryseobacterium arachidis</name>
    <dbReference type="NCBI Taxonomy" id="1416778"/>
    <lineage>
        <taxon>Bacteria</taxon>
        <taxon>Pseudomonadati</taxon>
        <taxon>Bacteroidota</taxon>
        <taxon>Flavobacteriia</taxon>
        <taxon>Flavobacteriales</taxon>
        <taxon>Weeksellaceae</taxon>
        <taxon>Chryseobacterium group</taxon>
        <taxon>Chryseobacterium</taxon>
    </lineage>
</organism>
<dbReference type="Proteomes" id="UP000184518">
    <property type="component" value="Unassembled WGS sequence"/>
</dbReference>
<dbReference type="AlphaFoldDB" id="A0A1M5HYP5"/>
<dbReference type="InterPro" id="IPR011032">
    <property type="entry name" value="GroES-like_sf"/>
</dbReference>
<dbReference type="GO" id="GO:0008270">
    <property type="term" value="F:zinc ion binding"/>
    <property type="evidence" value="ECO:0007669"/>
    <property type="project" value="InterPro"/>
</dbReference>
<evidence type="ECO:0000256" key="3">
    <source>
        <dbReference type="ARBA" id="ARBA00022833"/>
    </source>
</evidence>
<dbReference type="InterPro" id="IPR020843">
    <property type="entry name" value="ER"/>
</dbReference>
<name>A0A1M5HYP5_9FLAO</name>
<keyword evidence="2 5" id="KW-0479">Metal-binding</keyword>
<keyword evidence="4" id="KW-0560">Oxidoreductase</keyword>
<dbReference type="InterPro" id="IPR013154">
    <property type="entry name" value="ADH-like_N"/>
</dbReference>
<dbReference type="Pfam" id="PF08240">
    <property type="entry name" value="ADH_N"/>
    <property type="match status" value="1"/>
</dbReference>